<dbReference type="OrthoDB" id="1868231at2759"/>
<dbReference type="Proteomes" id="UP000235220">
    <property type="component" value="Chromosome 12"/>
</dbReference>
<evidence type="ECO:0000256" key="2">
    <source>
        <dbReference type="ARBA" id="ARBA00022737"/>
    </source>
</evidence>
<gene>
    <name evidence="4" type="primary">LOC109009890</name>
</gene>
<organism evidence="3 4">
    <name type="scientific">Juglans regia</name>
    <name type="common">English walnut</name>
    <dbReference type="NCBI Taxonomy" id="51240"/>
    <lineage>
        <taxon>Eukaryota</taxon>
        <taxon>Viridiplantae</taxon>
        <taxon>Streptophyta</taxon>
        <taxon>Embryophyta</taxon>
        <taxon>Tracheophyta</taxon>
        <taxon>Spermatophyta</taxon>
        <taxon>Magnoliopsida</taxon>
        <taxon>eudicotyledons</taxon>
        <taxon>Gunneridae</taxon>
        <taxon>Pentapetalae</taxon>
        <taxon>rosids</taxon>
        <taxon>fabids</taxon>
        <taxon>Fagales</taxon>
        <taxon>Juglandaceae</taxon>
        <taxon>Juglans</taxon>
    </lineage>
</organism>
<dbReference type="NCBIfam" id="TIGR00756">
    <property type="entry name" value="PPR"/>
    <property type="match status" value="11"/>
</dbReference>
<comment type="similarity">
    <text evidence="1">Belongs to the PPR family. PCMP-H subfamily.</text>
</comment>
<dbReference type="FunFam" id="1.25.40.10:FF:002130">
    <property type="entry name" value="Pentatricopeptide repeat-containing protein mitochondrial"/>
    <property type="match status" value="1"/>
</dbReference>
<dbReference type="PANTHER" id="PTHR47926:SF533">
    <property type="entry name" value="DYW DOMAIN-CONTAINING PROTEIN"/>
    <property type="match status" value="1"/>
</dbReference>
<sequence length="910" mass="103050">MIMRRLFHFRFLSSYSPVPQTHLFRCNKTIQDVSKLGRVVEARELFDSMRQRDPGSWNSMISGYTQNGLLHEAQTLFNEFHGKNVRTWTILLTGYTKFGRVNEARVLFDAMPERNVISWNAMISGYVDNGDLISARDLFDEMPERNVVSWNSMITGYCHYGMMSQAGELFEKMVERNLVSWLVMISGFSEISKHREAWTIFLMMVRSGVRPDQSVLVVALSAINGLNDLEMLESFRTVAIKTGYERDVVVGTSILDAYTRNGSLDNALKFFETMPKRNDYSWTTMIAAFAQCHRFENAIAFYERDPIKSVATRATIITAYAQKERMYEARRIFDEISNPSVVMWNAMVAGYAQNGMLEEAKDIFLHIPERSAASWAAMISGFVQNGQSREALELFAEFHRSGNVPNHSSFTTALFACTNIGDFEMGKQIHSLTIKTRCQFNSFVGNGLISMYGKYKNIEDVSQVFSTMRVRDIVSWNSLISRLSENFMLDDARKTFEKMPKRDAVSWTAIISAYEQAGHGDVAFALFLDMLTRGISPNQLTITSLLSACASIGVSKPGQQIHALTHKLGINSSLSVSNALITMYFRCGSLDGLCVFEEMPDQDIVTWNAVLGGSAQNGLSTEVVQIFKQMEATGVSPNEISFLGVLCSCGHAGLVDKGWAYFTSMSQDYGITPSIYHYTCMVDLLGRAGRLSEAEALIQNMPAKPDVVIWETLLHACRIHENMELGQKIAERLFQMGTNRLGTYILLSNIYASQGLWDRVWEIRQSMKDRGVSKEQGISWIEINNKLHYFVTGDKTHDEIGEIHLTLKNLYGRFREGGYVLDTNFVLHDMEEEQKQDELLYHGEKLAIAYGILRVPNGSPIQIMKNLRICGDCHSFMKFVSNVTQRKVVIRDASRFHHFCDGLCSCGDYW</sequence>
<dbReference type="GeneID" id="109009890"/>
<protein>
    <submittedName>
        <fullName evidence="4">Pentatricopeptide repeat-containing protein At4g02750-like</fullName>
    </submittedName>
</protein>
<dbReference type="Gramene" id="Jr12_20270_p1">
    <property type="protein sequence ID" value="cds.Jr12_20270_p1"/>
    <property type="gene ID" value="Jr12_20270"/>
</dbReference>
<dbReference type="RefSeq" id="XP_018846084.1">
    <property type="nucleotide sequence ID" value="XM_018990539.2"/>
</dbReference>
<dbReference type="InterPro" id="IPR032867">
    <property type="entry name" value="DYW_dom"/>
</dbReference>
<name>A0A2I4GQC2_JUGRE</name>
<dbReference type="GO" id="GO:0048731">
    <property type="term" value="P:system development"/>
    <property type="evidence" value="ECO:0007669"/>
    <property type="project" value="UniProtKB-ARBA"/>
</dbReference>
<dbReference type="FunFam" id="1.25.40.10:FF:000366">
    <property type="entry name" value="Pentatricopeptide (PPR) repeat-containing protein"/>
    <property type="match status" value="1"/>
</dbReference>
<dbReference type="PANTHER" id="PTHR47926">
    <property type="entry name" value="PENTATRICOPEPTIDE REPEAT-CONTAINING PROTEIN"/>
    <property type="match status" value="1"/>
</dbReference>
<keyword evidence="2" id="KW-0677">Repeat</keyword>
<evidence type="ECO:0000256" key="1">
    <source>
        <dbReference type="ARBA" id="ARBA00006643"/>
    </source>
</evidence>
<dbReference type="Pfam" id="PF14432">
    <property type="entry name" value="DYW_deaminase"/>
    <property type="match status" value="1"/>
</dbReference>
<dbReference type="Gene3D" id="1.25.40.10">
    <property type="entry name" value="Tetratricopeptide repeat domain"/>
    <property type="match status" value="8"/>
</dbReference>
<dbReference type="FunFam" id="1.25.40.10:FF:000031">
    <property type="entry name" value="Pentatricopeptide repeat-containing protein mitochondrial"/>
    <property type="match status" value="1"/>
</dbReference>
<keyword evidence="3" id="KW-1185">Reference proteome</keyword>
<dbReference type="InterPro" id="IPR011990">
    <property type="entry name" value="TPR-like_helical_dom_sf"/>
</dbReference>
<dbReference type="GO" id="GO:0003723">
    <property type="term" value="F:RNA binding"/>
    <property type="evidence" value="ECO:0007669"/>
    <property type="project" value="InterPro"/>
</dbReference>
<accession>A0A2I4GQC2</accession>
<dbReference type="Pfam" id="PF13812">
    <property type="entry name" value="PPR_3"/>
    <property type="match status" value="1"/>
</dbReference>
<dbReference type="GO" id="GO:0009451">
    <property type="term" value="P:RNA modification"/>
    <property type="evidence" value="ECO:0007669"/>
    <property type="project" value="InterPro"/>
</dbReference>
<evidence type="ECO:0000313" key="3">
    <source>
        <dbReference type="Proteomes" id="UP000235220"/>
    </source>
</evidence>
<reference evidence="4" key="1">
    <citation type="submission" date="2025-08" db="UniProtKB">
        <authorList>
            <consortium name="RefSeq"/>
        </authorList>
    </citation>
    <scope>IDENTIFICATION</scope>
    <source>
        <tissue evidence="4">Leaves</tissue>
    </source>
</reference>
<dbReference type="InterPro" id="IPR046960">
    <property type="entry name" value="PPR_At4g14850-like_plant"/>
</dbReference>
<dbReference type="KEGG" id="jre:109009890"/>
<dbReference type="Pfam" id="PF01535">
    <property type="entry name" value="PPR"/>
    <property type="match status" value="12"/>
</dbReference>
<dbReference type="GO" id="GO:0008270">
    <property type="term" value="F:zinc ion binding"/>
    <property type="evidence" value="ECO:0007669"/>
    <property type="project" value="InterPro"/>
</dbReference>
<dbReference type="InterPro" id="IPR002885">
    <property type="entry name" value="PPR_rpt"/>
</dbReference>
<dbReference type="Pfam" id="PF13041">
    <property type="entry name" value="PPR_2"/>
    <property type="match status" value="2"/>
</dbReference>
<proteinExistence type="inferred from homology"/>
<dbReference type="Pfam" id="PF20431">
    <property type="entry name" value="E_motif"/>
    <property type="match status" value="1"/>
</dbReference>
<dbReference type="PROSITE" id="PS51375">
    <property type="entry name" value="PPR"/>
    <property type="match status" value="9"/>
</dbReference>
<evidence type="ECO:0000313" key="4">
    <source>
        <dbReference type="RefSeq" id="XP_018846084.1"/>
    </source>
</evidence>
<dbReference type="AlphaFoldDB" id="A0A2I4GQC2"/>
<dbReference type="InterPro" id="IPR046848">
    <property type="entry name" value="E_motif"/>
</dbReference>
<dbReference type="FunFam" id="1.25.40.10:FF:000125">
    <property type="entry name" value="Pentatricopeptide repeat-containing protein"/>
    <property type="match status" value="1"/>
</dbReference>